<comment type="caution">
    <text evidence="5">The sequence shown here is derived from an EMBL/GenBank/DDBJ whole genome shotgun (WGS) entry which is preliminary data.</text>
</comment>
<keyword evidence="4" id="KW-0694">RNA-binding</keyword>
<evidence type="ECO:0000256" key="4">
    <source>
        <dbReference type="ARBA" id="ARBA00022884"/>
    </source>
</evidence>
<accession>A0ABV8RBF8</accession>
<evidence type="ECO:0000313" key="6">
    <source>
        <dbReference type="Proteomes" id="UP001595826"/>
    </source>
</evidence>
<dbReference type="InterPro" id="IPR029063">
    <property type="entry name" value="SAM-dependent_MTases_sf"/>
</dbReference>
<reference evidence="6" key="1">
    <citation type="journal article" date="2019" name="Int. J. Syst. Evol. Microbiol.">
        <title>The Global Catalogue of Microorganisms (GCM) 10K type strain sequencing project: providing services to taxonomists for standard genome sequencing and annotation.</title>
        <authorList>
            <consortium name="The Broad Institute Genomics Platform"/>
            <consortium name="The Broad Institute Genome Sequencing Center for Infectious Disease"/>
            <person name="Wu L."/>
            <person name="Ma J."/>
        </authorList>
    </citation>
    <scope>NUCLEOTIDE SEQUENCE [LARGE SCALE GENOMIC DNA]</scope>
    <source>
        <strain evidence="6">CECT 8655</strain>
    </source>
</reference>
<dbReference type="Proteomes" id="UP001595826">
    <property type="component" value="Unassembled WGS sequence"/>
</dbReference>
<keyword evidence="2" id="KW-0808">Transferase</keyword>
<dbReference type="Gene3D" id="3.40.50.150">
    <property type="entry name" value="Vaccinia Virus protein VP39"/>
    <property type="match status" value="1"/>
</dbReference>
<evidence type="ECO:0000256" key="1">
    <source>
        <dbReference type="ARBA" id="ARBA00022603"/>
    </source>
</evidence>
<proteinExistence type="predicted"/>
<dbReference type="Pfam" id="PF00398">
    <property type="entry name" value="RrnaAD"/>
    <property type="match status" value="1"/>
</dbReference>
<keyword evidence="3" id="KW-0949">S-adenosyl-L-methionine</keyword>
<evidence type="ECO:0000256" key="2">
    <source>
        <dbReference type="ARBA" id="ARBA00022679"/>
    </source>
</evidence>
<organism evidence="5 6">
    <name type="scientific">Polaribacter marinivivus</name>
    <dbReference type="NCBI Taxonomy" id="1524260"/>
    <lineage>
        <taxon>Bacteria</taxon>
        <taxon>Pseudomonadati</taxon>
        <taxon>Bacteroidota</taxon>
        <taxon>Flavobacteriia</taxon>
        <taxon>Flavobacteriales</taxon>
        <taxon>Flavobacteriaceae</taxon>
    </lineage>
</organism>
<sequence>MKNTLKTALSFTKNLFTVGAINETKPETVSEMCSKIDINKKINVIEFGMGHGNMTKEILKTISEDSILYSFEINTDFCKHVEKHIKDDRLRVINDSALNFKEYVSEKVDNFIISIPFTFLKDEEAIELVKSCFNQLQKEGTYSQVVYRENTLLKAIGDRPYEKKVVKALINEKIFHIKNNS</sequence>
<dbReference type="SUPFAM" id="SSF53335">
    <property type="entry name" value="S-adenosyl-L-methionine-dependent methyltransferases"/>
    <property type="match status" value="1"/>
</dbReference>
<protein>
    <submittedName>
        <fullName evidence="5">rRNA adenine N-6-methyltransferase family protein</fullName>
    </submittedName>
</protein>
<keyword evidence="1" id="KW-0489">Methyltransferase</keyword>
<gene>
    <name evidence="5" type="ORF">ACFOWD_06725</name>
</gene>
<dbReference type="EMBL" id="JBHSCY010000001">
    <property type="protein sequence ID" value="MFC4268594.1"/>
    <property type="molecule type" value="Genomic_DNA"/>
</dbReference>
<evidence type="ECO:0000313" key="5">
    <source>
        <dbReference type="EMBL" id="MFC4268594.1"/>
    </source>
</evidence>
<evidence type="ECO:0000256" key="3">
    <source>
        <dbReference type="ARBA" id="ARBA00022691"/>
    </source>
</evidence>
<dbReference type="RefSeq" id="WP_377409137.1">
    <property type="nucleotide sequence ID" value="NZ_CP194417.1"/>
</dbReference>
<keyword evidence="6" id="KW-1185">Reference proteome</keyword>
<name>A0ABV8RBF8_9FLAO</name>
<dbReference type="InterPro" id="IPR001737">
    <property type="entry name" value="KsgA/Erm"/>
</dbReference>